<dbReference type="InterPro" id="IPR015421">
    <property type="entry name" value="PyrdxlP-dep_Trfase_major"/>
</dbReference>
<dbReference type="Pfam" id="PF00155">
    <property type="entry name" value="Aminotran_1_2"/>
    <property type="match status" value="1"/>
</dbReference>
<dbReference type="PANTHER" id="PTHR43510:SF1">
    <property type="entry name" value="AMINOTRANSFERASE FUNCTION, HYPOTHETICAL (EUROFUNG)"/>
    <property type="match status" value="1"/>
</dbReference>
<protein>
    <submittedName>
        <fullName evidence="2">Pyridoxal phosphate-dependent transferase</fullName>
    </submittedName>
</protein>
<reference evidence="2 3" key="1">
    <citation type="submission" date="2018-07" db="EMBL/GenBank/DDBJ databases">
        <title>The complete nuclear genome of the prasinophyte Chloropicon primus (CCMP1205).</title>
        <authorList>
            <person name="Pombert J.-F."/>
            <person name="Otis C."/>
            <person name="Turmel M."/>
            <person name="Lemieux C."/>
        </authorList>
    </citation>
    <scope>NUCLEOTIDE SEQUENCE [LARGE SCALE GENOMIC DNA]</scope>
    <source>
        <strain evidence="2 3">CCMP1205</strain>
    </source>
</reference>
<dbReference type="OrthoDB" id="7042322at2759"/>
<dbReference type="Proteomes" id="UP000316726">
    <property type="component" value="Chromosome 2"/>
</dbReference>
<dbReference type="CDD" id="cd00609">
    <property type="entry name" value="AAT_like"/>
    <property type="match status" value="1"/>
</dbReference>
<dbReference type="InterPro" id="IPR015424">
    <property type="entry name" value="PyrdxlP-dep_Trfase"/>
</dbReference>
<dbReference type="InterPro" id="IPR015422">
    <property type="entry name" value="PyrdxlP-dep_Trfase_small"/>
</dbReference>
<keyword evidence="3" id="KW-1185">Reference proteome</keyword>
<name>A0A5B8MH25_9CHLO</name>
<keyword evidence="2" id="KW-0808">Transferase</keyword>
<dbReference type="PANTHER" id="PTHR43510">
    <property type="entry name" value="AMINOTRANSFERASE FUNCTION, HYPOTHETICAL (EUROFUNG)"/>
    <property type="match status" value="1"/>
</dbReference>
<feature type="domain" description="Aminotransferase class I/classII large" evidence="1">
    <location>
        <begin position="53"/>
        <end position="373"/>
    </location>
</feature>
<dbReference type="GO" id="GO:0030170">
    <property type="term" value="F:pyridoxal phosphate binding"/>
    <property type="evidence" value="ECO:0007669"/>
    <property type="project" value="InterPro"/>
</dbReference>
<dbReference type="STRING" id="1764295.A0A5B8MH25"/>
<accession>A0A5B8MH25</accession>
<dbReference type="SUPFAM" id="SSF53383">
    <property type="entry name" value="PLP-dependent transferases"/>
    <property type="match status" value="1"/>
</dbReference>
<evidence type="ECO:0000313" key="3">
    <source>
        <dbReference type="Proteomes" id="UP000316726"/>
    </source>
</evidence>
<dbReference type="Gene3D" id="3.90.1150.10">
    <property type="entry name" value="Aspartate Aminotransferase, domain 1"/>
    <property type="match status" value="1"/>
</dbReference>
<gene>
    <name evidence="2" type="ORF">A3770_02p19020</name>
</gene>
<dbReference type="AlphaFoldDB" id="A0A5B8MH25"/>
<proteinExistence type="predicted"/>
<dbReference type="GO" id="GO:0016740">
    <property type="term" value="F:transferase activity"/>
    <property type="evidence" value="ECO:0007669"/>
    <property type="project" value="UniProtKB-KW"/>
</dbReference>
<dbReference type="InterPro" id="IPR004839">
    <property type="entry name" value="Aminotransferase_I/II_large"/>
</dbReference>
<sequence>MVKEIEPFELERFFAIWEFKAKHLLCCSDCEPLAVKDLLEHADGECKKLWDDMVLGYTMSNGREELRKEIETLYKTVKADEVNIVVPEEGIYLSMIALLNGGDHVVCTYPGYQSLYEVARSLGCQVHFWMPRISPETGEIDFHPEDLKALLDSAPIKLVVVNFPHNPTGKTLTREQHSSVLEMCEGKGCHLFSDEMYRLLEYEEDRTLRSNVDCYDKAIVLSGVSKSLSCPGLRIGWITSHDSAFMKRLAELKDYTTICPSGPSEVLALMAIRQRERIVGGNLKIIRENIALLEGFCAKHPKHMKWDPPQAGSIAFPKLLTSEPIGSYCERLVTEQDVLLLPSSVYGADNFTNDKRVRFGLGRANIAEGLDRLGKFFSSQ</sequence>
<dbReference type="EMBL" id="CP031035">
    <property type="protein sequence ID" value="QDZ19384.1"/>
    <property type="molecule type" value="Genomic_DNA"/>
</dbReference>
<evidence type="ECO:0000313" key="2">
    <source>
        <dbReference type="EMBL" id="QDZ19384.1"/>
    </source>
</evidence>
<dbReference type="Gene3D" id="3.40.640.10">
    <property type="entry name" value="Type I PLP-dependent aspartate aminotransferase-like (Major domain)"/>
    <property type="match status" value="1"/>
</dbReference>
<organism evidence="2 3">
    <name type="scientific">Chloropicon primus</name>
    <dbReference type="NCBI Taxonomy" id="1764295"/>
    <lineage>
        <taxon>Eukaryota</taxon>
        <taxon>Viridiplantae</taxon>
        <taxon>Chlorophyta</taxon>
        <taxon>Chloropicophyceae</taxon>
        <taxon>Chloropicales</taxon>
        <taxon>Chloropicaceae</taxon>
        <taxon>Chloropicon</taxon>
    </lineage>
</organism>
<evidence type="ECO:0000259" key="1">
    <source>
        <dbReference type="Pfam" id="PF00155"/>
    </source>
</evidence>